<dbReference type="AlphaFoldDB" id="A0A9P7R3Q1"/>
<evidence type="ECO:0000313" key="2">
    <source>
        <dbReference type="EMBL" id="KAG7048900.1"/>
    </source>
</evidence>
<evidence type="ECO:0000256" key="1">
    <source>
        <dbReference type="SAM" id="MobiDB-lite"/>
    </source>
</evidence>
<protein>
    <submittedName>
        <fullName evidence="2">Uncharacterized protein</fullName>
    </submittedName>
</protein>
<name>A0A9P7R3Q1_9PEZI</name>
<dbReference type="EMBL" id="JAESDN010000006">
    <property type="protein sequence ID" value="KAG7048900.1"/>
    <property type="molecule type" value="Genomic_DNA"/>
</dbReference>
<feature type="non-terminal residue" evidence="2">
    <location>
        <position position="1"/>
    </location>
</feature>
<organism evidence="2 3">
    <name type="scientific">Colletotrichum scovillei</name>
    <dbReference type="NCBI Taxonomy" id="1209932"/>
    <lineage>
        <taxon>Eukaryota</taxon>
        <taxon>Fungi</taxon>
        <taxon>Dikarya</taxon>
        <taxon>Ascomycota</taxon>
        <taxon>Pezizomycotina</taxon>
        <taxon>Sordariomycetes</taxon>
        <taxon>Hypocreomycetidae</taxon>
        <taxon>Glomerellales</taxon>
        <taxon>Glomerellaceae</taxon>
        <taxon>Colletotrichum</taxon>
        <taxon>Colletotrichum acutatum species complex</taxon>
    </lineage>
</organism>
<feature type="region of interest" description="Disordered" evidence="1">
    <location>
        <begin position="29"/>
        <end position="48"/>
    </location>
</feature>
<proteinExistence type="predicted"/>
<sequence length="48" mass="5253">TARRESSRTCFNSVDPQRDEGPLYLGYTVGGQGRDMNDMTTEKGAGNL</sequence>
<reference evidence="2" key="1">
    <citation type="submission" date="2021-05" db="EMBL/GenBank/DDBJ databases">
        <title>Comparative genomics of three Colletotrichum scovillei strains and genetic complementation revealed genes involved fungal growth and virulence on chili pepper.</title>
        <authorList>
            <person name="Hsieh D.-K."/>
            <person name="Chuang S.-C."/>
            <person name="Chen C.-Y."/>
            <person name="Chao Y.-T."/>
            <person name="Lu M.-Y.J."/>
            <person name="Lee M.-H."/>
            <person name="Shih M.-C."/>
        </authorList>
    </citation>
    <scope>NUCLEOTIDE SEQUENCE</scope>
    <source>
        <strain evidence="2">Coll-153</strain>
    </source>
</reference>
<keyword evidence="3" id="KW-1185">Reference proteome</keyword>
<feature type="region of interest" description="Disordered" evidence="1">
    <location>
        <begin position="1"/>
        <end position="24"/>
    </location>
</feature>
<dbReference type="Proteomes" id="UP000699042">
    <property type="component" value="Unassembled WGS sequence"/>
</dbReference>
<comment type="caution">
    <text evidence="2">The sequence shown here is derived from an EMBL/GenBank/DDBJ whole genome shotgun (WGS) entry which is preliminary data.</text>
</comment>
<gene>
    <name evidence="2" type="ORF">JMJ77_014528</name>
</gene>
<evidence type="ECO:0000313" key="3">
    <source>
        <dbReference type="Proteomes" id="UP000699042"/>
    </source>
</evidence>
<accession>A0A9P7R3Q1</accession>